<dbReference type="OrthoDB" id="9760654at2"/>
<evidence type="ECO:0000313" key="4">
    <source>
        <dbReference type="Proteomes" id="UP000297318"/>
    </source>
</evidence>
<accession>A0A4Z1DZW2</accession>
<dbReference type="Pfam" id="PF16173">
    <property type="entry name" value="DUF4874"/>
    <property type="match status" value="1"/>
</dbReference>
<sequence length="613" mass="65999">MAQDLDFTEDPVDVPNPDRGPYRGRWQWVETRFGATPEVDHRVPVAPRTPTFHGATLVAPGVVGVVEGDDLEPTEFFDGHDRSPLYLGGTGVSAAPSVSFLGFDLCHFSSNAFLSRADGRAFDAELTAAGGVPTREMFLGRTGTTAPLTSYALDVVRRTLQRVRDGAGTALVKLSYDGNGFNFVEGGADEHLICGPEPTHVTPNNPSATCDVPGHEDKSWIELHLWQLAPVLHEYEDVITCVKTGMLGPWGEQHSSPCAQDPAAYASLLDAYLAAVPASRPLLTHVGGYLAWYNATHGTRHTFHDLDQLPVPEPGSPESRFGHFHDSYAAGHEPGGGWTDHGSLSEGAEMLVGPGAETGYDRHGVVSWVGRQGSVVQGEGGLAPNVFSRLPGAIIEAQRLGTTLLNMRHGAYSTWNDVEYTEETVTAPVTFPGRHDGGEPPFSGRTARAVFDPVYAGRTGLEFMRDRLGYRLVLRSSELTDVVDPRTGVLECSGHVQNVGFGGVVNRKQVVVVLRAVDGSACVTAPTDLDVRDWRPAPDGDNRPGNTDAWHAYRVPVGMAAFGAVAPGDYDVHLRIADPKETTAHRRGLRFANRGTWVAELGANRVGRVTVRA</sequence>
<dbReference type="Proteomes" id="UP000297318">
    <property type="component" value="Unassembled WGS sequence"/>
</dbReference>
<evidence type="ECO:0000313" key="3">
    <source>
        <dbReference type="EMBL" id="TGO05136.1"/>
    </source>
</evidence>
<dbReference type="InterPro" id="IPR032267">
    <property type="entry name" value="DUF4832"/>
</dbReference>
<reference evidence="3 4" key="1">
    <citation type="submission" date="2018-11" db="EMBL/GenBank/DDBJ databases">
        <title>Complete genome sequencing of the Actinobacteria Serinibacter sp. K3-2.</title>
        <authorList>
            <person name="Rakitin A.L."/>
            <person name="Beletsky A.V."/>
            <person name="Mardanov A.V."/>
            <person name="Ravin N.V."/>
            <person name="Gromova A.S."/>
            <person name="Filippova S.N."/>
            <person name="Gal'Chenko V.F."/>
        </authorList>
    </citation>
    <scope>NUCLEOTIDE SEQUENCE [LARGE SCALE GENOMIC DNA]</scope>
    <source>
        <strain evidence="3 4">K3-2</strain>
    </source>
</reference>
<organism evidence="3 4">
    <name type="scientific">Serinibacter arcticus</name>
    <dbReference type="NCBI Taxonomy" id="1655435"/>
    <lineage>
        <taxon>Bacteria</taxon>
        <taxon>Bacillati</taxon>
        <taxon>Actinomycetota</taxon>
        <taxon>Actinomycetes</taxon>
        <taxon>Micrococcales</taxon>
        <taxon>Beutenbergiaceae</taxon>
        <taxon>Serinibacter</taxon>
    </lineage>
</organism>
<dbReference type="EMBL" id="RHPJ01000002">
    <property type="protein sequence ID" value="TGO05136.1"/>
    <property type="molecule type" value="Genomic_DNA"/>
</dbReference>
<dbReference type="Pfam" id="PF16116">
    <property type="entry name" value="DUF4832"/>
    <property type="match status" value="1"/>
</dbReference>
<feature type="domain" description="DUF4832" evidence="1">
    <location>
        <begin position="375"/>
        <end position="593"/>
    </location>
</feature>
<name>A0A4Z1DZW2_9MICO</name>
<dbReference type="AlphaFoldDB" id="A0A4Z1DZW2"/>
<dbReference type="InterPro" id="IPR032379">
    <property type="entry name" value="DUF4874"/>
</dbReference>
<comment type="caution">
    <text evidence="3">The sequence shown here is derived from an EMBL/GenBank/DDBJ whole genome shotgun (WGS) entry which is preliminary data.</text>
</comment>
<evidence type="ECO:0000259" key="1">
    <source>
        <dbReference type="Pfam" id="PF16116"/>
    </source>
</evidence>
<feature type="domain" description="DUF4874" evidence="2">
    <location>
        <begin position="145"/>
        <end position="282"/>
    </location>
</feature>
<dbReference type="RefSeq" id="WP_135849190.1">
    <property type="nucleotide sequence ID" value="NZ_RHPJ01000002.1"/>
</dbReference>
<keyword evidence="4" id="KW-1185">Reference proteome</keyword>
<gene>
    <name evidence="3" type="ORF">SERN_1140</name>
</gene>
<protein>
    <recommendedName>
        <fullName evidence="5">DUF4832 domain-containing protein</fullName>
    </recommendedName>
</protein>
<evidence type="ECO:0000259" key="2">
    <source>
        <dbReference type="Pfam" id="PF16173"/>
    </source>
</evidence>
<proteinExistence type="predicted"/>
<evidence type="ECO:0008006" key="5">
    <source>
        <dbReference type="Google" id="ProtNLM"/>
    </source>
</evidence>